<dbReference type="GO" id="GO:0000139">
    <property type="term" value="C:Golgi membrane"/>
    <property type="evidence" value="ECO:0007669"/>
    <property type="project" value="UniProtKB-SubCell"/>
</dbReference>
<comment type="cofactor">
    <cofactor evidence="1">
        <name>Mn(2+)</name>
        <dbReference type="ChEBI" id="CHEBI:29035"/>
    </cofactor>
</comment>
<dbReference type="InterPro" id="IPR029044">
    <property type="entry name" value="Nucleotide-diphossugar_trans"/>
</dbReference>
<feature type="domain" description="Glycosyl transferase 64" evidence="21">
    <location>
        <begin position="444"/>
        <end position="689"/>
    </location>
</feature>
<dbReference type="GO" id="GO:0015012">
    <property type="term" value="P:heparan sulfate proteoglycan biosynthetic process"/>
    <property type="evidence" value="ECO:0007669"/>
    <property type="project" value="UniProtKB-ARBA"/>
</dbReference>
<keyword evidence="23" id="KW-1185">Reference proteome</keyword>
<evidence type="ECO:0000256" key="16">
    <source>
        <dbReference type="ARBA" id="ARBA00023157"/>
    </source>
</evidence>
<dbReference type="Gene3D" id="3.90.550.10">
    <property type="entry name" value="Spore Coat Polysaccharide Biosynthesis Protein SpsA, Chain A"/>
    <property type="match status" value="1"/>
</dbReference>
<sequence>MGKLVGKGRSIFKRFFFCLFATLLAALLVALILIVWPQEKLQEVNGIKQTLKLPAAPAIVLRDNSPVSKSREETCTFHRCFNVYDCGYNDQTTISVYVYPMQEFVDENGSALLLPISKEFYEILTTIMESPFYTSDPTKCCLYVPAVDLLNQNKLRLKETSQALAALKWWGDGSNHLLFNMLPGSVPDYNTALDVSTEKALVAGGGFSSWTYRRTYDVSIPVYNPLTAEVRLPEKSYLEARPWLLISSQTGLHKEYRDVLSRLDPSMFLEVDKCLDTEDRGWDFNTRCHEGRKFQYPHLLQEATFCLVLRGSRLGQTALYDAMKAGCIPVVIADSYVMPFSEVLDWKRAAVILREDDLGNLLTVLQSFSTARIHAMRQQVTFIFNRYFRTMRDITLATLQIINDRVFPYASRTYEEWNDFPRLGSGSIRNPLFLPLMPPVSQGFTAVILTYDRLETLFEVINQVAKVPSLAKILVVWNNQEKPPPQMSAWPQIDKPLKVVQTTQNKLSNRFLPYQEIETECILALDDDIIMLTADELEFGFEVWREFSDRLVGFPSRVQLWDNTTGKWRYESEWTNEISMVLTGAAFYHKYFSYLYTYNMPGDIKAWVDEHMNCEDIAMNFLLSNVTGKAPIKVTPRKKFKCPECTNTEMLSADVTHMVERSECINKFTEVYQAMPLKTVEFRADPLLYRDLYPPRLKEFNDIGSL</sequence>
<evidence type="ECO:0000256" key="10">
    <source>
        <dbReference type="ARBA" id="ARBA00022723"/>
    </source>
</evidence>
<evidence type="ECO:0000256" key="18">
    <source>
        <dbReference type="ARBA" id="ARBA00023211"/>
    </source>
</evidence>
<keyword evidence="9" id="KW-0812">Transmembrane</keyword>
<keyword evidence="11" id="KW-0256">Endoplasmic reticulum</keyword>
<evidence type="ECO:0000256" key="11">
    <source>
        <dbReference type="ARBA" id="ARBA00022824"/>
    </source>
</evidence>
<dbReference type="EC" id="2.4.1.224" evidence="6"/>
<keyword evidence="17" id="KW-0325">Glycoprotein</keyword>
<evidence type="ECO:0000256" key="8">
    <source>
        <dbReference type="ARBA" id="ARBA00022679"/>
    </source>
</evidence>
<name>A0A9D4D0Z3_DREPO</name>
<keyword evidence="18" id="KW-0464">Manganese</keyword>
<evidence type="ECO:0000259" key="21">
    <source>
        <dbReference type="Pfam" id="PF09258"/>
    </source>
</evidence>
<dbReference type="Pfam" id="PF09258">
    <property type="entry name" value="Glyco_transf_64"/>
    <property type="match status" value="1"/>
</dbReference>
<evidence type="ECO:0000256" key="15">
    <source>
        <dbReference type="ARBA" id="ARBA00023136"/>
    </source>
</evidence>
<accession>A0A9D4D0Z3</accession>
<evidence type="ECO:0000256" key="6">
    <source>
        <dbReference type="ARBA" id="ARBA00012194"/>
    </source>
</evidence>
<evidence type="ECO:0000256" key="12">
    <source>
        <dbReference type="ARBA" id="ARBA00022968"/>
    </source>
</evidence>
<evidence type="ECO:0000256" key="19">
    <source>
        <dbReference type="ARBA" id="ARBA00069568"/>
    </source>
</evidence>
<keyword evidence="14" id="KW-0333">Golgi apparatus</keyword>
<keyword evidence="10" id="KW-0479">Metal-binding</keyword>
<keyword evidence="13" id="KW-1133">Transmembrane helix</keyword>
<dbReference type="FunFam" id="3.90.550.10:FF:000035">
    <property type="entry name" value="Putative Exostosin-2"/>
    <property type="match status" value="1"/>
</dbReference>
<comment type="caution">
    <text evidence="22">The sequence shown here is derived from an EMBL/GenBank/DDBJ whole genome shotgun (WGS) entry which is preliminary data.</text>
</comment>
<gene>
    <name evidence="22" type="ORF">DPMN_042541</name>
</gene>
<dbReference type="GO" id="GO:0015020">
    <property type="term" value="F:glucuronosyltransferase activity"/>
    <property type="evidence" value="ECO:0007669"/>
    <property type="project" value="UniProtKB-ARBA"/>
</dbReference>
<dbReference type="SUPFAM" id="SSF53448">
    <property type="entry name" value="Nucleotide-diphospho-sugar transferases"/>
    <property type="match status" value="1"/>
</dbReference>
<proteinExistence type="inferred from homology"/>
<organism evidence="22 23">
    <name type="scientific">Dreissena polymorpha</name>
    <name type="common">Zebra mussel</name>
    <name type="synonym">Mytilus polymorpha</name>
    <dbReference type="NCBI Taxonomy" id="45954"/>
    <lineage>
        <taxon>Eukaryota</taxon>
        <taxon>Metazoa</taxon>
        <taxon>Spiralia</taxon>
        <taxon>Lophotrochozoa</taxon>
        <taxon>Mollusca</taxon>
        <taxon>Bivalvia</taxon>
        <taxon>Autobranchia</taxon>
        <taxon>Heteroconchia</taxon>
        <taxon>Euheterodonta</taxon>
        <taxon>Imparidentia</taxon>
        <taxon>Neoheterodontei</taxon>
        <taxon>Myida</taxon>
        <taxon>Dreissenoidea</taxon>
        <taxon>Dreissenidae</taxon>
        <taxon>Dreissena</taxon>
    </lineage>
</organism>
<keyword evidence="8" id="KW-0808">Transferase</keyword>
<dbReference type="EMBL" id="JAIWYP010000011">
    <property type="protein sequence ID" value="KAH3735980.1"/>
    <property type="molecule type" value="Genomic_DNA"/>
</dbReference>
<dbReference type="PANTHER" id="PTHR48261">
    <property type="entry name" value="ACETYLGLUCOSAMINYLTRANSFERASE"/>
    <property type="match status" value="1"/>
</dbReference>
<dbReference type="InterPro" id="IPR015338">
    <property type="entry name" value="GT64_dom"/>
</dbReference>
<dbReference type="AlphaFoldDB" id="A0A9D4D0Z3"/>
<evidence type="ECO:0000256" key="17">
    <source>
        <dbReference type="ARBA" id="ARBA00023180"/>
    </source>
</evidence>
<comment type="pathway">
    <text evidence="4">Protein modification; protein glycosylation.</text>
</comment>
<protein>
    <recommendedName>
        <fullName evidence="19">Exostosin-2</fullName>
        <ecNumber evidence="6">2.4.1.224</ecNumber>
    </recommendedName>
</protein>
<evidence type="ECO:0000256" key="5">
    <source>
        <dbReference type="ARBA" id="ARBA00010271"/>
    </source>
</evidence>
<evidence type="ECO:0000256" key="13">
    <source>
        <dbReference type="ARBA" id="ARBA00022989"/>
    </source>
</evidence>
<keyword evidence="15" id="KW-0472">Membrane</keyword>
<dbReference type="InterPro" id="IPR004263">
    <property type="entry name" value="Exostosin"/>
</dbReference>
<dbReference type="Pfam" id="PF03016">
    <property type="entry name" value="Exostosin_GT47"/>
    <property type="match status" value="1"/>
</dbReference>
<evidence type="ECO:0000256" key="14">
    <source>
        <dbReference type="ARBA" id="ARBA00023034"/>
    </source>
</evidence>
<dbReference type="Proteomes" id="UP000828390">
    <property type="component" value="Unassembled WGS sequence"/>
</dbReference>
<evidence type="ECO:0000256" key="3">
    <source>
        <dbReference type="ARBA" id="ARBA00004648"/>
    </source>
</evidence>
<keyword evidence="7" id="KW-0328">Glycosyltransferase</keyword>
<reference evidence="22" key="2">
    <citation type="submission" date="2020-11" db="EMBL/GenBank/DDBJ databases">
        <authorList>
            <person name="McCartney M.A."/>
            <person name="Auch B."/>
            <person name="Kono T."/>
            <person name="Mallez S."/>
            <person name="Becker A."/>
            <person name="Gohl D.M."/>
            <person name="Silverstein K.A.T."/>
            <person name="Koren S."/>
            <person name="Bechman K.B."/>
            <person name="Herman A."/>
            <person name="Abrahante J.E."/>
            <person name="Garbe J."/>
        </authorList>
    </citation>
    <scope>NUCLEOTIDE SEQUENCE</scope>
    <source>
        <strain evidence="22">Duluth1</strain>
        <tissue evidence="22">Whole animal</tissue>
    </source>
</reference>
<evidence type="ECO:0000256" key="1">
    <source>
        <dbReference type="ARBA" id="ARBA00001936"/>
    </source>
</evidence>
<comment type="subcellular location">
    <subcellularLocation>
        <location evidence="3">Endoplasmic reticulum membrane</location>
        <topology evidence="3">Single-pass type II membrane protein</topology>
    </subcellularLocation>
    <subcellularLocation>
        <location evidence="2">Golgi apparatus membrane</location>
        <topology evidence="2">Single-pass type II membrane protein</topology>
    </subcellularLocation>
</comment>
<evidence type="ECO:0000256" key="2">
    <source>
        <dbReference type="ARBA" id="ARBA00004323"/>
    </source>
</evidence>
<evidence type="ECO:0000259" key="20">
    <source>
        <dbReference type="Pfam" id="PF03016"/>
    </source>
</evidence>
<evidence type="ECO:0000313" key="23">
    <source>
        <dbReference type="Proteomes" id="UP000828390"/>
    </source>
</evidence>
<evidence type="ECO:0000313" key="22">
    <source>
        <dbReference type="EMBL" id="KAH3735980.1"/>
    </source>
</evidence>
<dbReference type="GO" id="GO:0005789">
    <property type="term" value="C:endoplasmic reticulum membrane"/>
    <property type="evidence" value="ECO:0007669"/>
    <property type="project" value="UniProtKB-SubCell"/>
</dbReference>
<reference evidence="22" key="1">
    <citation type="journal article" date="2019" name="bioRxiv">
        <title>The Genome of the Zebra Mussel, Dreissena polymorpha: A Resource for Invasive Species Research.</title>
        <authorList>
            <person name="McCartney M.A."/>
            <person name="Auch B."/>
            <person name="Kono T."/>
            <person name="Mallez S."/>
            <person name="Zhang Y."/>
            <person name="Obille A."/>
            <person name="Becker A."/>
            <person name="Abrahante J.E."/>
            <person name="Garbe J."/>
            <person name="Badalamenti J.P."/>
            <person name="Herman A."/>
            <person name="Mangelson H."/>
            <person name="Liachko I."/>
            <person name="Sullivan S."/>
            <person name="Sone E.D."/>
            <person name="Koren S."/>
            <person name="Silverstein K.A.T."/>
            <person name="Beckman K.B."/>
            <person name="Gohl D.M."/>
        </authorList>
    </citation>
    <scope>NUCLEOTIDE SEQUENCE</scope>
    <source>
        <strain evidence="22">Duluth1</strain>
        <tissue evidence="22">Whole animal</tissue>
    </source>
</reference>
<evidence type="ECO:0000256" key="4">
    <source>
        <dbReference type="ARBA" id="ARBA00004922"/>
    </source>
</evidence>
<dbReference type="InterPro" id="IPR040911">
    <property type="entry name" value="Exostosin_GT47"/>
</dbReference>
<dbReference type="GO" id="GO:0050508">
    <property type="term" value="F:glucuronosyl-N-acetylglucosaminyl-proteoglycan 4-alpha-N-acetylglucosaminyltransferase activity"/>
    <property type="evidence" value="ECO:0007669"/>
    <property type="project" value="UniProtKB-EC"/>
</dbReference>
<evidence type="ECO:0000256" key="9">
    <source>
        <dbReference type="ARBA" id="ARBA00022692"/>
    </source>
</evidence>
<keyword evidence="12" id="KW-0735">Signal-anchor</keyword>
<comment type="similarity">
    <text evidence="5">Belongs to the glycosyltransferase 47 family.</text>
</comment>
<feature type="domain" description="Exostosin GT47" evidence="20">
    <location>
        <begin position="93"/>
        <end position="367"/>
    </location>
</feature>
<keyword evidence="16" id="KW-1015">Disulfide bond</keyword>
<dbReference type="GO" id="GO:0046872">
    <property type="term" value="F:metal ion binding"/>
    <property type="evidence" value="ECO:0007669"/>
    <property type="project" value="UniProtKB-KW"/>
</dbReference>
<dbReference type="PANTHER" id="PTHR48261:SF5">
    <property type="entry name" value="EXOSTOSIN GLYCOSYLTRANSFERASE 2"/>
    <property type="match status" value="1"/>
</dbReference>
<evidence type="ECO:0000256" key="7">
    <source>
        <dbReference type="ARBA" id="ARBA00022676"/>
    </source>
</evidence>